<dbReference type="Pfam" id="PF05426">
    <property type="entry name" value="Alginate_lyase"/>
    <property type="match status" value="1"/>
</dbReference>
<protein>
    <submittedName>
        <fullName evidence="3">Alginate lyase family protein</fullName>
    </submittedName>
</protein>
<sequence>MNTKLLLSAFVLFAGISSKAQYTSFNKQEITKLKSAINANAEIKKYYVSFQKAADAALNESPNPIDTIRTEGLLQGDPKKKATQKALEDMPKIYALSLVYRIGGDKKYLVKAKEYLMAWATKTTPNGDPIDDTNLDRAIEGYDLIKEDIKSSDAAIIKEWWRKTGELEITAKYNNPERMTSKNNWNAHRLKIIGEIAWSINDDRLQKYTIEGFKKHLEVNLKPDGSSIDFEERDALHYHVYDLEPLLKLCIVLKRATNTDYYSFTSPIATSVEKSVTWLLPYVNGEKTHGEYTNSKVEFDRKRAANNEGGFKIGALFDPKHGANVLLLAAYFRPPFLDTARRVLGTDEAYPSWQSVSNEMMKN</sequence>
<evidence type="ECO:0000259" key="2">
    <source>
        <dbReference type="Pfam" id="PF05426"/>
    </source>
</evidence>
<dbReference type="RefSeq" id="WP_217791834.1">
    <property type="nucleotide sequence ID" value="NZ_JAHSPG010000010.1"/>
</dbReference>
<keyword evidence="3" id="KW-0456">Lyase</keyword>
<feature type="chain" id="PRO_5039382003" evidence="1">
    <location>
        <begin position="21"/>
        <end position="363"/>
    </location>
</feature>
<keyword evidence="4" id="KW-1185">Reference proteome</keyword>
<feature type="signal peptide" evidence="1">
    <location>
        <begin position="1"/>
        <end position="20"/>
    </location>
</feature>
<dbReference type="GO" id="GO:0016829">
    <property type="term" value="F:lyase activity"/>
    <property type="evidence" value="ECO:0007669"/>
    <property type="project" value="UniProtKB-KW"/>
</dbReference>
<evidence type="ECO:0000313" key="4">
    <source>
        <dbReference type="Proteomes" id="UP000812270"/>
    </source>
</evidence>
<dbReference type="Proteomes" id="UP000812270">
    <property type="component" value="Unassembled WGS sequence"/>
</dbReference>
<dbReference type="InterPro" id="IPR008397">
    <property type="entry name" value="Alginate_lyase_dom"/>
</dbReference>
<organism evidence="3 4">
    <name type="scientific">Pinibacter aurantiacus</name>
    <dbReference type="NCBI Taxonomy" id="2851599"/>
    <lineage>
        <taxon>Bacteria</taxon>
        <taxon>Pseudomonadati</taxon>
        <taxon>Bacteroidota</taxon>
        <taxon>Chitinophagia</taxon>
        <taxon>Chitinophagales</taxon>
        <taxon>Chitinophagaceae</taxon>
        <taxon>Pinibacter</taxon>
    </lineage>
</organism>
<evidence type="ECO:0000256" key="1">
    <source>
        <dbReference type="SAM" id="SignalP"/>
    </source>
</evidence>
<name>A0A9E2SDX2_9BACT</name>
<accession>A0A9E2SDX2</accession>
<dbReference type="AlphaFoldDB" id="A0A9E2SDX2"/>
<proteinExistence type="predicted"/>
<feature type="domain" description="Alginate lyase" evidence="2">
    <location>
        <begin position="58"/>
        <end position="288"/>
    </location>
</feature>
<reference evidence="3" key="1">
    <citation type="submission" date="2021-06" db="EMBL/GenBank/DDBJ databases">
        <authorList>
            <person name="Huq M.A."/>
        </authorList>
    </citation>
    <scope>NUCLEOTIDE SEQUENCE</scope>
    <source>
        <strain evidence="3">MAH-26</strain>
    </source>
</reference>
<dbReference type="GO" id="GO:0042597">
    <property type="term" value="C:periplasmic space"/>
    <property type="evidence" value="ECO:0007669"/>
    <property type="project" value="InterPro"/>
</dbReference>
<gene>
    <name evidence="3" type="ORF">KTO63_13375</name>
</gene>
<evidence type="ECO:0000313" key="3">
    <source>
        <dbReference type="EMBL" id="MBV4358150.1"/>
    </source>
</evidence>
<dbReference type="EMBL" id="JAHSPG010000010">
    <property type="protein sequence ID" value="MBV4358150.1"/>
    <property type="molecule type" value="Genomic_DNA"/>
</dbReference>
<comment type="caution">
    <text evidence="3">The sequence shown here is derived from an EMBL/GenBank/DDBJ whole genome shotgun (WGS) entry which is preliminary data.</text>
</comment>
<keyword evidence="1" id="KW-0732">Signal</keyword>